<evidence type="ECO:0000313" key="7">
    <source>
        <dbReference type="Proteomes" id="UP000007875"/>
    </source>
</evidence>
<dbReference type="FunCoup" id="H2ZQY5">
    <property type="interactions" value="46"/>
</dbReference>
<reference evidence="6" key="3">
    <citation type="submission" date="2025-09" db="UniProtKB">
        <authorList>
            <consortium name="Ensembl"/>
        </authorList>
    </citation>
    <scope>IDENTIFICATION</scope>
</reference>
<evidence type="ECO:0000313" key="6">
    <source>
        <dbReference type="Ensembl" id="ENSCSAVP00000020001.1"/>
    </source>
</evidence>
<evidence type="ECO:0000259" key="5">
    <source>
        <dbReference type="Pfam" id="PF10172"/>
    </source>
</evidence>
<dbReference type="PANTHER" id="PTHR31879">
    <property type="entry name" value="DET1- AND DDB1-ASSOCIATED PROTEIN 1"/>
    <property type="match status" value="1"/>
</dbReference>
<evidence type="ECO:0000256" key="3">
    <source>
        <dbReference type="ARBA" id="ARBA00045586"/>
    </source>
</evidence>
<dbReference type="OMA" id="KHEGMKH"/>
<dbReference type="GO" id="GO:0080008">
    <property type="term" value="C:Cul4-RING E3 ubiquitin ligase complex"/>
    <property type="evidence" value="ECO:0007669"/>
    <property type="project" value="TreeGrafter"/>
</dbReference>
<feature type="domain" description="DET1- and DDB1-associated protein 1" evidence="5">
    <location>
        <begin position="7"/>
        <end position="67"/>
    </location>
</feature>
<reference evidence="6" key="2">
    <citation type="submission" date="2025-08" db="UniProtKB">
        <authorList>
            <consortium name="Ensembl"/>
        </authorList>
    </citation>
    <scope>IDENTIFICATION</scope>
</reference>
<dbReference type="InterPro" id="IPR018276">
    <property type="entry name" value="DDA1_dom"/>
</dbReference>
<dbReference type="Ensembl" id="ENSCSAVT00000020215.1">
    <property type="protein sequence ID" value="ENSCSAVP00000020001.1"/>
    <property type="gene ID" value="ENSCSAVG00000011739.1"/>
</dbReference>
<proteinExistence type="inferred from homology"/>
<organism evidence="6 7">
    <name type="scientific">Ciona savignyi</name>
    <name type="common">Pacific transparent sea squirt</name>
    <dbReference type="NCBI Taxonomy" id="51511"/>
    <lineage>
        <taxon>Eukaryota</taxon>
        <taxon>Metazoa</taxon>
        <taxon>Chordata</taxon>
        <taxon>Tunicata</taxon>
        <taxon>Ascidiacea</taxon>
        <taxon>Phlebobranchia</taxon>
        <taxon>Cionidae</taxon>
        <taxon>Ciona</taxon>
    </lineage>
</organism>
<dbReference type="PANTHER" id="PTHR31879:SF2">
    <property type="entry name" value="DET1- AND DDB1-ASSOCIATED PROTEIN 1"/>
    <property type="match status" value="1"/>
</dbReference>
<reference evidence="7" key="1">
    <citation type="submission" date="2003-08" db="EMBL/GenBank/DDBJ databases">
        <authorList>
            <person name="Birren B."/>
            <person name="Nusbaum C."/>
            <person name="Abebe A."/>
            <person name="Abouelleil A."/>
            <person name="Adekoya E."/>
            <person name="Ait-zahra M."/>
            <person name="Allen N."/>
            <person name="Allen T."/>
            <person name="An P."/>
            <person name="Anderson M."/>
            <person name="Anderson S."/>
            <person name="Arachchi H."/>
            <person name="Armbruster J."/>
            <person name="Bachantsang P."/>
            <person name="Baldwin J."/>
            <person name="Barry A."/>
            <person name="Bayul T."/>
            <person name="Blitshsteyn B."/>
            <person name="Bloom T."/>
            <person name="Blye J."/>
            <person name="Boguslavskiy L."/>
            <person name="Borowsky M."/>
            <person name="Boukhgalter B."/>
            <person name="Brunache A."/>
            <person name="Butler J."/>
            <person name="Calixte N."/>
            <person name="Calvo S."/>
            <person name="Camarata J."/>
            <person name="Campo K."/>
            <person name="Chang J."/>
            <person name="Cheshatsang Y."/>
            <person name="Citroen M."/>
            <person name="Collymore A."/>
            <person name="Considine T."/>
            <person name="Cook A."/>
            <person name="Cooke P."/>
            <person name="Corum B."/>
            <person name="Cuomo C."/>
            <person name="David R."/>
            <person name="Dawoe T."/>
            <person name="Degray S."/>
            <person name="Dodge S."/>
            <person name="Dooley K."/>
            <person name="Dorje P."/>
            <person name="Dorjee K."/>
            <person name="Dorris L."/>
            <person name="Duffey N."/>
            <person name="Dupes A."/>
            <person name="Elkins T."/>
            <person name="Engels R."/>
            <person name="Erickson J."/>
            <person name="Farina A."/>
            <person name="Faro S."/>
            <person name="Ferreira P."/>
            <person name="Fischer H."/>
            <person name="Fitzgerald M."/>
            <person name="Foley K."/>
            <person name="Gage D."/>
            <person name="Galagan J."/>
            <person name="Gearin G."/>
            <person name="Gnerre S."/>
            <person name="Gnirke A."/>
            <person name="Goyette A."/>
            <person name="Graham J."/>
            <person name="Grandbois E."/>
            <person name="Gyaltsen K."/>
            <person name="Hafez N."/>
            <person name="Hagopian D."/>
            <person name="Hagos B."/>
            <person name="Hall J."/>
            <person name="Hatcher B."/>
            <person name="Heller A."/>
            <person name="Higgins H."/>
            <person name="Honan T."/>
            <person name="Horn A."/>
            <person name="Houde N."/>
            <person name="Hughes L."/>
            <person name="Hulme W."/>
            <person name="Husby E."/>
            <person name="Iliev I."/>
            <person name="Jaffe D."/>
            <person name="Jones C."/>
            <person name="Kamal M."/>
            <person name="Kamat A."/>
            <person name="Kamvysselis M."/>
            <person name="Karlsson E."/>
            <person name="Kells C."/>
            <person name="Kieu A."/>
            <person name="Kisner P."/>
            <person name="Kodira C."/>
            <person name="Kulbokas E."/>
            <person name="Labutti K."/>
            <person name="Lama D."/>
            <person name="Landers T."/>
            <person name="Leger J."/>
            <person name="Levine S."/>
            <person name="Lewis D."/>
            <person name="Lewis T."/>
            <person name="Lindblad-toh K."/>
            <person name="Liu X."/>
            <person name="Lokyitsang T."/>
            <person name="Lokyitsang Y."/>
            <person name="Lucien O."/>
            <person name="Lui A."/>
            <person name="Ma L.J."/>
            <person name="Mabbitt R."/>
            <person name="Macdonald J."/>
            <person name="Maclean C."/>
            <person name="Major J."/>
            <person name="Manning J."/>
            <person name="Marabella R."/>
            <person name="Maru K."/>
            <person name="Matthews C."/>
            <person name="Mauceli E."/>
            <person name="Mccarthy M."/>
            <person name="Mcdonough S."/>
            <person name="Mcghee T."/>
            <person name="Meldrim J."/>
            <person name="Meneus L."/>
            <person name="Mesirov J."/>
            <person name="Mihalev A."/>
            <person name="Mihova T."/>
            <person name="Mikkelsen T."/>
            <person name="Mlenga V."/>
            <person name="Moru K."/>
            <person name="Mozes J."/>
            <person name="Mulrain L."/>
            <person name="Munson G."/>
            <person name="Naylor J."/>
            <person name="Newes C."/>
            <person name="Nguyen C."/>
            <person name="Nguyen N."/>
            <person name="Nguyen T."/>
            <person name="Nicol R."/>
            <person name="Nielsen C."/>
            <person name="Nizzari M."/>
            <person name="Norbu C."/>
            <person name="Norbu N."/>
            <person name="O'donnell P."/>
            <person name="Okoawo O."/>
            <person name="O'leary S."/>
            <person name="Omotosho B."/>
            <person name="O'neill K."/>
            <person name="Osman S."/>
            <person name="Parker S."/>
            <person name="Perrin D."/>
            <person name="Phunkhang P."/>
            <person name="Piqani B."/>
            <person name="Purcell S."/>
            <person name="Rachupka T."/>
            <person name="Ramasamy U."/>
            <person name="Rameau R."/>
            <person name="Ray V."/>
            <person name="Raymond C."/>
            <person name="Retta R."/>
            <person name="Richardson S."/>
            <person name="Rise C."/>
            <person name="Rodriguez J."/>
            <person name="Rogers J."/>
            <person name="Rogov P."/>
            <person name="Rutman M."/>
            <person name="Schupbach R."/>
            <person name="Seaman C."/>
            <person name="Settipalli S."/>
            <person name="Sharpe T."/>
            <person name="Sheridan J."/>
            <person name="Sherpa N."/>
            <person name="Shi J."/>
            <person name="Smirnov S."/>
            <person name="Smith C."/>
            <person name="Sougnez C."/>
            <person name="Spencer B."/>
            <person name="Stalker J."/>
            <person name="Stange-thomann N."/>
            <person name="Stavropoulos S."/>
            <person name="Stetson K."/>
            <person name="Stone C."/>
            <person name="Stone S."/>
            <person name="Stubbs M."/>
            <person name="Talamas J."/>
            <person name="Tchuinga P."/>
            <person name="Tenzing P."/>
            <person name="Tesfaye S."/>
            <person name="Theodore J."/>
            <person name="Thoulutsang Y."/>
            <person name="Topham K."/>
            <person name="Towey S."/>
            <person name="Tsamla T."/>
            <person name="Tsomo N."/>
            <person name="Vallee D."/>
            <person name="Vassiliev H."/>
            <person name="Venkataraman V."/>
            <person name="Vinson J."/>
            <person name="Vo A."/>
            <person name="Wade C."/>
            <person name="Wang S."/>
            <person name="Wangchuk T."/>
            <person name="Wangdi T."/>
            <person name="Whittaker C."/>
            <person name="Wilkinson J."/>
            <person name="Wu Y."/>
            <person name="Wyman D."/>
            <person name="Yadav S."/>
            <person name="Yang S."/>
            <person name="Yang X."/>
            <person name="Yeager S."/>
            <person name="Yee E."/>
            <person name="Young G."/>
            <person name="Zainoun J."/>
            <person name="Zembeck L."/>
            <person name="Zimmer A."/>
            <person name="Zody M."/>
            <person name="Lander E."/>
        </authorList>
    </citation>
    <scope>NUCLEOTIDE SEQUENCE [LARGE SCALE GENOMIC DNA]</scope>
</reference>
<accession>H2ZQY5</accession>
<evidence type="ECO:0000256" key="2">
    <source>
        <dbReference type="ARBA" id="ARBA00018256"/>
    </source>
</evidence>
<dbReference type="AlphaFoldDB" id="H2ZQY5"/>
<dbReference type="GO" id="GO:0032436">
    <property type="term" value="P:positive regulation of proteasomal ubiquitin-dependent protein catabolic process"/>
    <property type="evidence" value="ECO:0007669"/>
    <property type="project" value="TreeGrafter"/>
</dbReference>
<evidence type="ECO:0000256" key="1">
    <source>
        <dbReference type="ARBA" id="ARBA00008042"/>
    </source>
</evidence>
<comment type="similarity">
    <text evidence="1">Belongs to the DDA1 family.</text>
</comment>
<dbReference type="InParanoid" id="H2ZQY5"/>
<dbReference type="Pfam" id="PF10172">
    <property type="entry name" value="DDA1"/>
    <property type="match status" value="1"/>
</dbReference>
<feature type="compositionally biased region" description="Polar residues" evidence="4">
    <location>
        <begin position="109"/>
        <end position="118"/>
    </location>
</feature>
<keyword evidence="7" id="KW-1185">Reference proteome</keyword>
<evidence type="ECO:0000256" key="4">
    <source>
        <dbReference type="SAM" id="MobiDB-lite"/>
    </source>
</evidence>
<comment type="function">
    <text evidence="3">Functions as a component of numerous distinct DCX (DDB1-CUL4-X-box) E3 ubiquitin-protein ligase complexes which mediate the ubiquitination and subsequent proteasomal degradation of target proteins. In the DCX complexes, acts as a scaffolding subunit required to stabilize the complex.</text>
</comment>
<dbReference type="HOGENOM" id="CLU_2072301_0_0_1"/>
<name>H2ZQY5_CIOSA</name>
<feature type="region of interest" description="Disordered" evidence="4">
    <location>
        <begin position="67"/>
        <end position="118"/>
    </location>
</feature>
<dbReference type="STRING" id="51511.ENSCSAVP00000020001"/>
<sequence>MEDKGRILQNFPSFNTSNFTQFDPHTADKKKKKITVYLSTEDHGPQQVIKKDRSSILLRYLYQQLDKKKHEGMKHKINPEDSPKTGSNSPDDEPRRKILKPSHSRDDVTSTSSFSQKT</sequence>
<protein>
    <recommendedName>
        <fullName evidence="2">DET1- and DDB1-associated protein 1</fullName>
    </recommendedName>
</protein>
<dbReference type="GeneTree" id="ENSGT00390000007029"/>
<dbReference type="InterPro" id="IPR033575">
    <property type="entry name" value="DDA1-like"/>
</dbReference>
<dbReference type="Proteomes" id="UP000007875">
    <property type="component" value="Unassembled WGS sequence"/>
</dbReference>